<feature type="region of interest" description="Disordered" evidence="1">
    <location>
        <begin position="58"/>
        <end position="102"/>
    </location>
</feature>
<proteinExistence type="predicted"/>
<feature type="compositionally biased region" description="Pro residues" evidence="1">
    <location>
        <begin position="1"/>
        <end position="10"/>
    </location>
</feature>
<protein>
    <submittedName>
        <fullName evidence="2">Uncharacterized protein</fullName>
    </submittedName>
</protein>
<evidence type="ECO:0000313" key="2">
    <source>
        <dbReference type="EMBL" id="CAK9059697.1"/>
    </source>
</evidence>
<sequence length="149" mass="16321">MFATRHPPPAAARAFSPRTARPGPFAPASVRGPSRVKVVHSPLLPHWTLLPLLTRWARRRGPRPRSGSRGEVREANSPVDAPPDDLDDEAHGPARLTEHGAELFWANSPVDVPRLDDEAGLSAAGRASRILRSTPWWRCARPRMAVGNV</sequence>
<name>A0ABP0N7C1_9DINO</name>
<dbReference type="Proteomes" id="UP001642484">
    <property type="component" value="Unassembled WGS sequence"/>
</dbReference>
<feature type="compositionally biased region" description="Basic and acidic residues" evidence="1">
    <location>
        <begin position="89"/>
        <end position="101"/>
    </location>
</feature>
<evidence type="ECO:0000256" key="1">
    <source>
        <dbReference type="SAM" id="MobiDB-lite"/>
    </source>
</evidence>
<feature type="region of interest" description="Disordered" evidence="1">
    <location>
        <begin position="1"/>
        <end position="32"/>
    </location>
</feature>
<evidence type="ECO:0000313" key="3">
    <source>
        <dbReference type="Proteomes" id="UP001642484"/>
    </source>
</evidence>
<reference evidence="2 3" key="1">
    <citation type="submission" date="2024-02" db="EMBL/GenBank/DDBJ databases">
        <authorList>
            <person name="Chen Y."/>
            <person name="Shah S."/>
            <person name="Dougan E. K."/>
            <person name="Thang M."/>
            <person name="Chan C."/>
        </authorList>
    </citation>
    <scope>NUCLEOTIDE SEQUENCE [LARGE SCALE GENOMIC DNA]</scope>
</reference>
<dbReference type="EMBL" id="CAXAMN010021451">
    <property type="protein sequence ID" value="CAK9059697.1"/>
    <property type="molecule type" value="Genomic_DNA"/>
</dbReference>
<accession>A0ABP0N7C1</accession>
<comment type="caution">
    <text evidence="2">The sequence shown here is derived from an EMBL/GenBank/DDBJ whole genome shotgun (WGS) entry which is preliminary data.</text>
</comment>
<keyword evidence="3" id="KW-1185">Reference proteome</keyword>
<feature type="compositionally biased region" description="Low complexity" evidence="1">
    <location>
        <begin position="11"/>
        <end position="22"/>
    </location>
</feature>
<organism evidence="2 3">
    <name type="scientific">Durusdinium trenchii</name>
    <dbReference type="NCBI Taxonomy" id="1381693"/>
    <lineage>
        <taxon>Eukaryota</taxon>
        <taxon>Sar</taxon>
        <taxon>Alveolata</taxon>
        <taxon>Dinophyceae</taxon>
        <taxon>Suessiales</taxon>
        <taxon>Symbiodiniaceae</taxon>
        <taxon>Durusdinium</taxon>
    </lineage>
</organism>
<gene>
    <name evidence="2" type="ORF">CCMP2556_LOCUS29390</name>
</gene>